<feature type="domain" description="Amidohydrolase-related" evidence="2">
    <location>
        <begin position="30"/>
        <end position="311"/>
    </location>
</feature>
<accession>A0A0U1LV60</accession>
<gene>
    <name evidence="3" type="ORF">PISL3812_03548</name>
</gene>
<keyword evidence="4" id="KW-1185">Reference proteome</keyword>
<evidence type="ECO:0000259" key="2">
    <source>
        <dbReference type="Pfam" id="PF04909"/>
    </source>
</evidence>
<organism evidence="3 4">
    <name type="scientific">Talaromyces islandicus</name>
    <name type="common">Penicillium islandicum</name>
    <dbReference type="NCBI Taxonomy" id="28573"/>
    <lineage>
        <taxon>Eukaryota</taxon>
        <taxon>Fungi</taxon>
        <taxon>Dikarya</taxon>
        <taxon>Ascomycota</taxon>
        <taxon>Pezizomycotina</taxon>
        <taxon>Eurotiomycetes</taxon>
        <taxon>Eurotiomycetidae</taxon>
        <taxon>Eurotiales</taxon>
        <taxon>Trichocomaceae</taxon>
        <taxon>Talaromyces</taxon>
        <taxon>Talaromyces sect. Islandici</taxon>
    </lineage>
</organism>
<name>A0A0U1LV60_TALIS</name>
<proteinExistence type="predicted"/>
<dbReference type="GO" id="GO:0016787">
    <property type="term" value="F:hydrolase activity"/>
    <property type="evidence" value="ECO:0007669"/>
    <property type="project" value="InterPro"/>
</dbReference>
<evidence type="ECO:0000313" key="4">
    <source>
        <dbReference type="Proteomes" id="UP000054383"/>
    </source>
</evidence>
<evidence type="ECO:0000313" key="3">
    <source>
        <dbReference type="EMBL" id="CRG86541.1"/>
    </source>
</evidence>
<dbReference type="Pfam" id="PF04909">
    <property type="entry name" value="Amidohydro_2"/>
    <property type="match status" value="1"/>
</dbReference>
<dbReference type="SUPFAM" id="SSF51556">
    <property type="entry name" value="Metallo-dependent hydrolases"/>
    <property type="match status" value="1"/>
</dbReference>
<feature type="compositionally biased region" description="Polar residues" evidence="1">
    <location>
        <begin position="1"/>
        <end position="19"/>
    </location>
</feature>
<dbReference type="InterPro" id="IPR052358">
    <property type="entry name" value="Aro_Compnd_Degr_Hydrolases"/>
</dbReference>
<dbReference type="EMBL" id="CVMT01000002">
    <property type="protein sequence ID" value="CRG86541.1"/>
    <property type="molecule type" value="Genomic_DNA"/>
</dbReference>
<sequence>MTDAQTQIGQPASSSQSNADLAPILPAGSWDSHVHVIDEERYAFHPDHLFRPKKASLDDLLAFEQTLGVSHVCLIQVSVYKTDNRLLVDTLRELRGRARGVVVIDPDTITDAELDEMHAVGVRGVRLNIKTGDQTLSREYFCDLLQKYARRLRPRNWAIQIYLSLPQFKLIADEIPKLSNAEGTVPVVIDHLGHPNQSRPVHEQEGYTELMSSLRRKEIYLKLSATYRFPNLPALGAYAKDVIRTAPTQIIWASDWPHTGSVEYNPGGNRKIHQEYRRVDDVGYVRQCIDWCDGDEDLIRQIWVENPRRLWQYNEPIQQKL</sequence>
<dbReference type="OMA" id="WHVQLHW"/>
<dbReference type="InterPro" id="IPR032466">
    <property type="entry name" value="Metal_Hydrolase"/>
</dbReference>
<dbReference type="PANTHER" id="PTHR35563:SF2">
    <property type="entry name" value="BARREL METAL-DEPENDENT HYDROLASE, PUTATIVE (AFU_ORTHOLOGUE AFUA_1G16240)-RELATED"/>
    <property type="match status" value="1"/>
</dbReference>
<dbReference type="PANTHER" id="PTHR35563">
    <property type="entry name" value="BARREL METAL-DEPENDENT HYDROLASE, PUTATIVE (AFU_ORTHOLOGUE AFUA_1G16240)-RELATED"/>
    <property type="match status" value="1"/>
</dbReference>
<dbReference type="InterPro" id="IPR006680">
    <property type="entry name" value="Amidohydro-rel"/>
</dbReference>
<dbReference type="Proteomes" id="UP000054383">
    <property type="component" value="Unassembled WGS sequence"/>
</dbReference>
<dbReference type="OrthoDB" id="2135488at2759"/>
<evidence type="ECO:0000256" key="1">
    <source>
        <dbReference type="SAM" id="MobiDB-lite"/>
    </source>
</evidence>
<protein>
    <recommendedName>
        <fullName evidence="2">Amidohydrolase-related domain-containing protein</fullName>
    </recommendedName>
</protein>
<feature type="region of interest" description="Disordered" evidence="1">
    <location>
        <begin position="1"/>
        <end position="20"/>
    </location>
</feature>
<dbReference type="Gene3D" id="3.20.20.140">
    <property type="entry name" value="Metal-dependent hydrolases"/>
    <property type="match status" value="1"/>
</dbReference>
<dbReference type="AlphaFoldDB" id="A0A0U1LV60"/>
<reference evidence="3 4" key="1">
    <citation type="submission" date="2015-04" db="EMBL/GenBank/DDBJ databases">
        <authorList>
            <person name="Syromyatnikov M.Y."/>
            <person name="Popov V.N."/>
        </authorList>
    </citation>
    <scope>NUCLEOTIDE SEQUENCE [LARGE SCALE GENOMIC DNA]</scope>
    <source>
        <strain evidence="3">WF-38-12</strain>
    </source>
</reference>